<dbReference type="PROSITE" id="PS50206">
    <property type="entry name" value="RHODANESE_3"/>
    <property type="match status" value="1"/>
</dbReference>
<dbReference type="InterPro" id="IPR001763">
    <property type="entry name" value="Rhodanese-like_dom"/>
</dbReference>
<dbReference type="Gene3D" id="3.40.250.10">
    <property type="entry name" value="Rhodanese-like domain"/>
    <property type="match status" value="1"/>
</dbReference>
<evidence type="ECO:0000313" key="2">
    <source>
        <dbReference type="EMBL" id="MFC4109236.1"/>
    </source>
</evidence>
<name>A0ABV8KSV9_9ACTN</name>
<evidence type="ECO:0000313" key="3">
    <source>
        <dbReference type="Proteomes" id="UP001595868"/>
    </source>
</evidence>
<dbReference type="SUPFAM" id="SSF52821">
    <property type="entry name" value="Rhodanese/Cell cycle control phosphatase"/>
    <property type="match status" value="1"/>
</dbReference>
<feature type="domain" description="Rhodanese" evidence="1">
    <location>
        <begin position="43"/>
        <end position="141"/>
    </location>
</feature>
<reference evidence="3" key="1">
    <citation type="journal article" date="2019" name="Int. J. Syst. Evol. Microbiol.">
        <title>The Global Catalogue of Microorganisms (GCM) 10K type strain sequencing project: providing services to taxonomists for standard genome sequencing and annotation.</title>
        <authorList>
            <consortium name="The Broad Institute Genomics Platform"/>
            <consortium name="The Broad Institute Genome Sequencing Center for Infectious Disease"/>
            <person name="Wu L."/>
            <person name="Ma J."/>
        </authorList>
    </citation>
    <scope>NUCLEOTIDE SEQUENCE [LARGE SCALE GENOMIC DNA]</scope>
    <source>
        <strain evidence="3">2902at01</strain>
    </source>
</reference>
<dbReference type="Proteomes" id="UP001595868">
    <property type="component" value="Unassembled WGS sequence"/>
</dbReference>
<organism evidence="2 3">
    <name type="scientific">Micromonospora zhanjiangensis</name>
    <dbReference type="NCBI Taxonomy" id="1522057"/>
    <lineage>
        <taxon>Bacteria</taxon>
        <taxon>Bacillati</taxon>
        <taxon>Actinomycetota</taxon>
        <taxon>Actinomycetes</taxon>
        <taxon>Micromonosporales</taxon>
        <taxon>Micromonosporaceae</taxon>
        <taxon>Micromonospora</taxon>
    </lineage>
</organism>
<accession>A0ABV8KSV9</accession>
<sequence>MPWTPAGPAEDAAPAGARGIDDILAAARARLRRVDAETAHLAHRAGAVLVDIRPAAQRAATGTVPGALVVERNVLEWRFDPRCAARLPIADRYDLPVVVLCQEGYTSSLAAAALQDVGLHRATDVIGGFAAWRMAGLPAFGPTDVYARPFGIPVPPGAAPSMLVRPVGRTSVRF</sequence>
<evidence type="ECO:0000259" key="1">
    <source>
        <dbReference type="PROSITE" id="PS50206"/>
    </source>
</evidence>
<dbReference type="RefSeq" id="WP_377550526.1">
    <property type="nucleotide sequence ID" value="NZ_JBHSBN010000022.1"/>
</dbReference>
<dbReference type="InterPro" id="IPR036873">
    <property type="entry name" value="Rhodanese-like_dom_sf"/>
</dbReference>
<dbReference type="EMBL" id="JBHSBN010000022">
    <property type="protein sequence ID" value="MFC4109236.1"/>
    <property type="molecule type" value="Genomic_DNA"/>
</dbReference>
<comment type="caution">
    <text evidence="2">The sequence shown here is derived from an EMBL/GenBank/DDBJ whole genome shotgun (WGS) entry which is preliminary data.</text>
</comment>
<dbReference type="Pfam" id="PF00581">
    <property type="entry name" value="Rhodanese"/>
    <property type="match status" value="1"/>
</dbReference>
<keyword evidence="3" id="KW-1185">Reference proteome</keyword>
<protein>
    <submittedName>
        <fullName evidence="2">Rhodanese-like domain-containing protein</fullName>
    </submittedName>
</protein>
<gene>
    <name evidence="2" type="ORF">ACFOX0_25315</name>
</gene>
<dbReference type="SMART" id="SM00450">
    <property type="entry name" value="RHOD"/>
    <property type="match status" value="1"/>
</dbReference>
<proteinExistence type="predicted"/>